<evidence type="ECO:0000313" key="4">
    <source>
        <dbReference type="EMBL" id="MDO2408496.1"/>
    </source>
</evidence>
<dbReference type="EMBL" id="JAULJQ010000001">
    <property type="protein sequence ID" value="MDO2408496.1"/>
    <property type="molecule type" value="Genomic_DNA"/>
</dbReference>
<dbReference type="InterPro" id="IPR050385">
    <property type="entry name" value="Archaeal_FAD_synthase"/>
</dbReference>
<dbReference type="PANTHER" id="PTHR43793">
    <property type="entry name" value="FAD SYNTHASE"/>
    <property type="match status" value="1"/>
</dbReference>
<dbReference type="Proteomes" id="UP001171111">
    <property type="component" value="Unassembled WGS sequence"/>
</dbReference>
<evidence type="ECO:0000256" key="1">
    <source>
        <dbReference type="ARBA" id="ARBA00022679"/>
    </source>
</evidence>
<dbReference type="InterPro" id="IPR014729">
    <property type="entry name" value="Rossmann-like_a/b/a_fold"/>
</dbReference>
<keyword evidence="2 4" id="KW-0548">Nucleotidyltransferase</keyword>
<keyword evidence="1" id="KW-0808">Transferase</keyword>
<dbReference type="InterPro" id="IPR004821">
    <property type="entry name" value="Cyt_trans-like"/>
</dbReference>
<organism evidence="4 5">
    <name type="scientific">Campylobacter magnus</name>
    <dbReference type="NCBI Taxonomy" id="3026462"/>
    <lineage>
        <taxon>Bacteria</taxon>
        <taxon>Pseudomonadati</taxon>
        <taxon>Campylobacterota</taxon>
        <taxon>Epsilonproteobacteria</taxon>
        <taxon>Campylobacterales</taxon>
        <taxon>Campylobacteraceae</taxon>
        <taxon>Campylobacter</taxon>
    </lineage>
</organism>
<sequence>MDKKELVYVPMAVDILHPGHINIIKEAAKYGKVIVGLFSDEAIKSYKRVPYMNYEMRKIIIENVKGVDEVICQEIKDYSPNLIKLKPKYMVHGTDWREGPLADVRQKAIDLMASWGGEVIEPEYTKGVSSSQLIKTIKER</sequence>
<dbReference type="Pfam" id="PF01467">
    <property type="entry name" value="CTP_transf_like"/>
    <property type="match status" value="1"/>
</dbReference>
<reference evidence="4 5" key="1">
    <citation type="submission" date="2023-06" db="EMBL/GenBank/DDBJ databases">
        <title>Campylobacter magnum sp. nov., isolated from cecal contents of domestic pigs (Sus scrofa domesticus).</title>
        <authorList>
            <person name="Papic B."/>
            <person name="Gruntar I."/>
        </authorList>
    </citation>
    <scope>NUCLEOTIDE SEQUENCE [LARGE SCALE GENOMIC DNA]</scope>
    <source>
        <strain evidence="5">34484-21</strain>
    </source>
</reference>
<keyword evidence="5" id="KW-1185">Reference proteome</keyword>
<evidence type="ECO:0000256" key="2">
    <source>
        <dbReference type="ARBA" id="ARBA00022695"/>
    </source>
</evidence>
<protein>
    <submittedName>
        <fullName evidence="4">Adenylyltransferase/cytidyltransferase family protein</fullName>
    </submittedName>
</protein>
<dbReference type="NCBIfam" id="TIGR00125">
    <property type="entry name" value="cyt_tran_rel"/>
    <property type="match status" value="1"/>
</dbReference>
<gene>
    <name evidence="4" type="ORF">Q2362_00095</name>
</gene>
<comment type="caution">
    <text evidence="4">The sequence shown here is derived from an EMBL/GenBank/DDBJ whole genome shotgun (WGS) entry which is preliminary data.</text>
</comment>
<dbReference type="PANTHER" id="PTHR43793:SF1">
    <property type="entry name" value="FAD SYNTHASE"/>
    <property type="match status" value="1"/>
</dbReference>
<feature type="domain" description="Cytidyltransferase-like" evidence="3">
    <location>
        <begin position="14"/>
        <end position="134"/>
    </location>
</feature>
<dbReference type="RefSeq" id="WP_302243198.1">
    <property type="nucleotide sequence ID" value="NZ_JAULJQ010000001.1"/>
</dbReference>
<dbReference type="GO" id="GO:0016779">
    <property type="term" value="F:nucleotidyltransferase activity"/>
    <property type="evidence" value="ECO:0007669"/>
    <property type="project" value="UniProtKB-KW"/>
</dbReference>
<evidence type="ECO:0000259" key="3">
    <source>
        <dbReference type="Pfam" id="PF01467"/>
    </source>
</evidence>
<dbReference type="SUPFAM" id="SSF52374">
    <property type="entry name" value="Nucleotidylyl transferase"/>
    <property type="match status" value="1"/>
</dbReference>
<proteinExistence type="predicted"/>
<evidence type="ECO:0000313" key="5">
    <source>
        <dbReference type="Proteomes" id="UP001171111"/>
    </source>
</evidence>
<name>A0ABT8T4T3_9BACT</name>
<accession>A0ABT8T4T3</accession>
<dbReference type="Gene3D" id="3.40.50.620">
    <property type="entry name" value="HUPs"/>
    <property type="match status" value="1"/>
</dbReference>